<evidence type="ECO:0000256" key="1">
    <source>
        <dbReference type="SAM" id="Phobius"/>
    </source>
</evidence>
<feature type="transmembrane region" description="Helical" evidence="1">
    <location>
        <begin position="27"/>
        <end position="60"/>
    </location>
</feature>
<dbReference type="AlphaFoldDB" id="A0A7Y0NJW7"/>
<keyword evidence="1" id="KW-1133">Transmembrane helix</keyword>
<accession>A0A7Y0NJW7</accession>
<comment type="caution">
    <text evidence="2">The sequence shown here is derived from an EMBL/GenBank/DDBJ whole genome shotgun (WGS) entry which is preliminary data.</text>
</comment>
<keyword evidence="1" id="KW-0472">Membrane</keyword>
<gene>
    <name evidence="2" type="ORF">HIU99_01120</name>
</gene>
<evidence type="ECO:0000313" key="3">
    <source>
        <dbReference type="Proteomes" id="UP000567186"/>
    </source>
</evidence>
<dbReference type="Proteomes" id="UP000567186">
    <property type="component" value="Unassembled WGS sequence"/>
</dbReference>
<keyword evidence="1" id="KW-0812">Transmembrane</keyword>
<evidence type="ECO:0000313" key="2">
    <source>
        <dbReference type="EMBL" id="NMT62187.1"/>
    </source>
</evidence>
<dbReference type="EMBL" id="JABCKY010000001">
    <property type="protein sequence ID" value="NMT62187.1"/>
    <property type="molecule type" value="Genomic_DNA"/>
</dbReference>
<keyword evidence="3" id="KW-1185">Reference proteome</keyword>
<protein>
    <submittedName>
        <fullName evidence="2">Uncharacterized protein</fullName>
    </submittedName>
</protein>
<reference evidence="2 3" key="1">
    <citation type="submission" date="2020-04" db="EMBL/GenBank/DDBJ databases">
        <title>Marinobacter oceani sp. nov., isolated from marine solar saltern.</title>
        <authorList>
            <person name="Chen X.-Y."/>
        </authorList>
    </citation>
    <scope>NUCLEOTIDE SEQUENCE [LARGE SCALE GENOMIC DNA]</scope>
    <source>
        <strain evidence="2 3">W62</strain>
    </source>
</reference>
<name>A0A7Y0NJW7_9GAMM</name>
<dbReference type="RefSeq" id="WP_135953594.1">
    <property type="nucleotide sequence ID" value="NZ_JABCKY010000001.1"/>
</dbReference>
<feature type="transmembrane region" description="Helical" evidence="1">
    <location>
        <begin position="72"/>
        <end position="96"/>
    </location>
</feature>
<proteinExistence type="predicted"/>
<sequence>MKKRYELSVDDYIRALEKMKKSPRDRIGILGELGATGLGGIAGAGVAGATASAAGVATIFGSSTFGSILGGIFVTTTPVGWVVGSVVVGGAVGYGISKLVSSGGKSDAIKKMNINELQQRVRQLQDQSLHTHKSNDKMRKVIEGIQLLIKNHKLTQRESTELLTGIEKGNLTVEFVFDTINEILASSKINTSKN</sequence>
<organism evidence="2 3">
    <name type="scientific">Marinobacter orientalis</name>
    <dbReference type="NCBI Taxonomy" id="1928859"/>
    <lineage>
        <taxon>Bacteria</taxon>
        <taxon>Pseudomonadati</taxon>
        <taxon>Pseudomonadota</taxon>
        <taxon>Gammaproteobacteria</taxon>
        <taxon>Pseudomonadales</taxon>
        <taxon>Marinobacteraceae</taxon>
        <taxon>Marinobacter</taxon>
    </lineage>
</organism>